<keyword evidence="2" id="KW-1185">Reference proteome</keyword>
<organism evidence="1 2">
    <name type="scientific">Noviherbaspirillum pedocola</name>
    <dbReference type="NCBI Taxonomy" id="2801341"/>
    <lineage>
        <taxon>Bacteria</taxon>
        <taxon>Pseudomonadati</taxon>
        <taxon>Pseudomonadota</taxon>
        <taxon>Betaproteobacteria</taxon>
        <taxon>Burkholderiales</taxon>
        <taxon>Oxalobacteraceae</taxon>
        <taxon>Noviherbaspirillum</taxon>
    </lineage>
</organism>
<gene>
    <name evidence="1" type="ORF">JJB74_31445</name>
</gene>
<accession>A0A934W8W3</accession>
<evidence type="ECO:0000313" key="1">
    <source>
        <dbReference type="EMBL" id="MBK4739137.1"/>
    </source>
</evidence>
<dbReference type="EMBL" id="JAEPBG010000040">
    <property type="protein sequence ID" value="MBK4739137.1"/>
    <property type="molecule type" value="Genomic_DNA"/>
</dbReference>
<proteinExistence type="predicted"/>
<evidence type="ECO:0000313" key="2">
    <source>
        <dbReference type="Proteomes" id="UP000622890"/>
    </source>
</evidence>
<dbReference type="Gene3D" id="3.10.450.530">
    <property type="entry name" value="Ribonuclease toxin, BrnT, of type II toxin-antitoxin system"/>
    <property type="match status" value="1"/>
</dbReference>
<dbReference type="RefSeq" id="WP_200598506.1">
    <property type="nucleotide sequence ID" value="NZ_JAEPBG010000040.1"/>
</dbReference>
<reference evidence="1" key="1">
    <citation type="submission" date="2021-01" db="EMBL/GenBank/DDBJ databases">
        <title>Genome sequence of strain Noviherbaspirillum sp. DKR-6.</title>
        <authorList>
            <person name="Chaudhary D.K."/>
        </authorList>
    </citation>
    <scope>NUCLEOTIDE SEQUENCE</scope>
    <source>
        <strain evidence="1">DKR-6</strain>
    </source>
</reference>
<name>A0A934W8W3_9BURK</name>
<sequence>MEIEYDSAKDENNVRKHGVSLADAGLIDWSSALIRRDLRRDYEEQRYQAFGMLNGRLYLVVFTPRNGAMRVISMRKANKREERKYESQNL</sequence>
<dbReference type="AlphaFoldDB" id="A0A934W8W3"/>
<dbReference type="Proteomes" id="UP000622890">
    <property type="component" value="Unassembled WGS sequence"/>
</dbReference>
<dbReference type="InterPro" id="IPR007460">
    <property type="entry name" value="BrnT_toxin"/>
</dbReference>
<comment type="caution">
    <text evidence="1">The sequence shown here is derived from an EMBL/GenBank/DDBJ whole genome shotgun (WGS) entry which is preliminary data.</text>
</comment>
<dbReference type="InterPro" id="IPR038573">
    <property type="entry name" value="BrnT_sf"/>
</dbReference>
<protein>
    <submittedName>
        <fullName evidence="1">BrnT family toxin</fullName>
    </submittedName>
</protein>
<dbReference type="Pfam" id="PF04365">
    <property type="entry name" value="BrnT_toxin"/>
    <property type="match status" value="1"/>
</dbReference>